<evidence type="ECO:0000313" key="3">
    <source>
        <dbReference type="EMBL" id="GGA97871.1"/>
    </source>
</evidence>
<feature type="transmembrane region" description="Helical" evidence="1">
    <location>
        <begin position="35"/>
        <end position="53"/>
    </location>
</feature>
<comment type="caution">
    <text evidence="3">The sequence shown here is derived from an EMBL/GenBank/DDBJ whole genome shotgun (WGS) entry which is preliminary data.</text>
</comment>
<dbReference type="PANTHER" id="PTHR38687">
    <property type="entry name" value="CELL DIVISION PROTEIN DEDD-RELATED"/>
    <property type="match status" value="1"/>
</dbReference>
<feature type="domain" description="SPOR" evidence="2">
    <location>
        <begin position="170"/>
        <end position="248"/>
    </location>
</feature>
<dbReference type="Gene3D" id="3.30.70.1070">
    <property type="entry name" value="Sporulation related repeat"/>
    <property type="match status" value="1"/>
</dbReference>
<dbReference type="GO" id="GO:0032506">
    <property type="term" value="P:cytokinetic process"/>
    <property type="evidence" value="ECO:0007669"/>
    <property type="project" value="TreeGrafter"/>
</dbReference>
<keyword evidence="1" id="KW-0812">Transmembrane</keyword>
<reference evidence="3" key="2">
    <citation type="submission" date="2020-09" db="EMBL/GenBank/DDBJ databases">
        <authorList>
            <person name="Sun Q."/>
            <person name="Zhou Y."/>
        </authorList>
    </citation>
    <scope>NUCLEOTIDE SEQUENCE</scope>
    <source>
        <strain evidence="3">CGMCC 1.15322</strain>
    </source>
</reference>
<gene>
    <name evidence="3" type="ORF">GCM10011496_18690</name>
</gene>
<reference evidence="3" key="1">
    <citation type="journal article" date="2014" name="Int. J. Syst. Evol. Microbiol.">
        <title>Complete genome sequence of Corynebacterium casei LMG S-19264T (=DSM 44701T), isolated from a smear-ripened cheese.</title>
        <authorList>
            <consortium name="US DOE Joint Genome Institute (JGI-PGF)"/>
            <person name="Walter F."/>
            <person name="Albersmeier A."/>
            <person name="Kalinowski J."/>
            <person name="Ruckert C."/>
        </authorList>
    </citation>
    <scope>NUCLEOTIDE SEQUENCE</scope>
    <source>
        <strain evidence="3">CGMCC 1.15322</strain>
    </source>
</reference>
<organism evidence="3 4">
    <name type="scientific">Polaromonas eurypsychrophila</name>
    <dbReference type="NCBI Taxonomy" id="1614635"/>
    <lineage>
        <taxon>Bacteria</taxon>
        <taxon>Pseudomonadati</taxon>
        <taxon>Pseudomonadota</taxon>
        <taxon>Betaproteobacteria</taxon>
        <taxon>Burkholderiales</taxon>
        <taxon>Comamonadaceae</taxon>
        <taxon>Polaromonas</taxon>
    </lineage>
</organism>
<keyword evidence="1" id="KW-1133">Transmembrane helix</keyword>
<dbReference type="InterPro" id="IPR007730">
    <property type="entry name" value="SPOR-like_dom"/>
</dbReference>
<dbReference type="RefSeq" id="WP_188708122.1">
    <property type="nucleotide sequence ID" value="NZ_BMIG01000005.1"/>
</dbReference>
<name>A0A916WGR1_9BURK</name>
<dbReference type="PROSITE" id="PS51724">
    <property type="entry name" value="SPOR"/>
    <property type="match status" value="1"/>
</dbReference>
<proteinExistence type="predicted"/>
<evidence type="ECO:0000259" key="2">
    <source>
        <dbReference type="PROSITE" id="PS51724"/>
    </source>
</evidence>
<dbReference type="GO" id="GO:0032153">
    <property type="term" value="C:cell division site"/>
    <property type="evidence" value="ECO:0007669"/>
    <property type="project" value="TreeGrafter"/>
</dbReference>
<dbReference type="SUPFAM" id="SSF110997">
    <property type="entry name" value="Sporulation related repeat"/>
    <property type="match status" value="1"/>
</dbReference>
<dbReference type="InterPro" id="IPR036680">
    <property type="entry name" value="SPOR-like_sf"/>
</dbReference>
<sequence length="248" mass="25734">MPFFNFRRGSSTTAAGAAGPAESVEAMRKRAKHRLIGAVVLVLIGVVGFPLLFDTQPRPVAVDIAIEIPGKNTVKPLVMPAPAPKVAASAPAAASEKVAVPSSLAPREEIVSEKPAALVPPVQSAIKTEAKPEPKVAAKPAATSDEAARAKALLEGKPVAPAPAAKVANAETEGRLVVQVGAFADDDKAREVRQKLERAGLKTYTQVADTKDGKRIRVRVGPFATRADADKAASKIKGLDLPAAILTL</sequence>
<accession>A0A916WGR1</accession>
<dbReference type="InterPro" id="IPR052521">
    <property type="entry name" value="Cell_div_SPOR-domain"/>
</dbReference>
<dbReference type="GO" id="GO:0030428">
    <property type="term" value="C:cell septum"/>
    <property type="evidence" value="ECO:0007669"/>
    <property type="project" value="TreeGrafter"/>
</dbReference>
<evidence type="ECO:0000256" key="1">
    <source>
        <dbReference type="SAM" id="Phobius"/>
    </source>
</evidence>
<dbReference type="EMBL" id="BMIG01000005">
    <property type="protein sequence ID" value="GGA97871.1"/>
    <property type="molecule type" value="Genomic_DNA"/>
</dbReference>
<dbReference type="PANTHER" id="PTHR38687:SF1">
    <property type="entry name" value="CELL DIVISION PROTEIN DEDD"/>
    <property type="match status" value="1"/>
</dbReference>
<dbReference type="AlphaFoldDB" id="A0A916WGR1"/>
<dbReference type="GO" id="GO:0042834">
    <property type="term" value="F:peptidoglycan binding"/>
    <property type="evidence" value="ECO:0007669"/>
    <property type="project" value="InterPro"/>
</dbReference>
<keyword evidence="1" id="KW-0472">Membrane</keyword>
<protein>
    <recommendedName>
        <fullName evidence="2">SPOR domain-containing protein</fullName>
    </recommendedName>
</protein>
<evidence type="ECO:0000313" key="4">
    <source>
        <dbReference type="Proteomes" id="UP000620596"/>
    </source>
</evidence>
<dbReference type="Proteomes" id="UP000620596">
    <property type="component" value="Unassembled WGS sequence"/>
</dbReference>
<keyword evidence="4" id="KW-1185">Reference proteome</keyword>
<dbReference type="Pfam" id="PF05036">
    <property type="entry name" value="SPOR"/>
    <property type="match status" value="1"/>
</dbReference>